<feature type="transmembrane region" description="Helical" evidence="7">
    <location>
        <begin position="324"/>
        <end position="344"/>
    </location>
</feature>
<dbReference type="PANTHER" id="PTHR17920:SF22">
    <property type="entry name" value="DUF726 DOMAIN PROTEIN (AFU_ORTHOLOGUE AFUA_2G12860)"/>
    <property type="match status" value="1"/>
</dbReference>
<dbReference type="InterPro" id="IPR029058">
    <property type="entry name" value="AB_hydrolase_fold"/>
</dbReference>
<evidence type="ECO:0000256" key="5">
    <source>
        <dbReference type="ARBA" id="ARBA00023136"/>
    </source>
</evidence>
<evidence type="ECO:0000256" key="3">
    <source>
        <dbReference type="ARBA" id="ARBA00022692"/>
    </source>
</evidence>
<dbReference type="Gene3D" id="3.40.50.1820">
    <property type="entry name" value="alpha/beta hydrolase"/>
    <property type="match status" value="1"/>
</dbReference>
<dbReference type="RefSeq" id="XP_056545015.1">
    <property type="nucleotide sequence ID" value="XM_056686273.1"/>
</dbReference>
<dbReference type="AlphaFoldDB" id="A0A9W9I5V3"/>
<proteinExistence type="inferred from homology"/>
<feature type="region of interest" description="Disordered" evidence="6">
    <location>
        <begin position="66"/>
        <end position="130"/>
    </location>
</feature>
<dbReference type="GO" id="GO:0072330">
    <property type="term" value="P:monocarboxylic acid biosynthetic process"/>
    <property type="evidence" value="ECO:0007669"/>
    <property type="project" value="UniProtKB-ARBA"/>
</dbReference>
<organism evidence="8 9">
    <name type="scientific">Penicillium canariense</name>
    <dbReference type="NCBI Taxonomy" id="189055"/>
    <lineage>
        <taxon>Eukaryota</taxon>
        <taxon>Fungi</taxon>
        <taxon>Dikarya</taxon>
        <taxon>Ascomycota</taxon>
        <taxon>Pezizomycotina</taxon>
        <taxon>Eurotiomycetes</taxon>
        <taxon>Eurotiomycetidae</taxon>
        <taxon>Eurotiales</taxon>
        <taxon>Aspergillaceae</taxon>
        <taxon>Penicillium</taxon>
    </lineage>
</organism>
<feature type="compositionally biased region" description="Polar residues" evidence="6">
    <location>
        <begin position="66"/>
        <end position="79"/>
    </location>
</feature>
<evidence type="ECO:0008006" key="10">
    <source>
        <dbReference type="Google" id="ProtNLM"/>
    </source>
</evidence>
<dbReference type="GO" id="GO:0016020">
    <property type="term" value="C:membrane"/>
    <property type="evidence" value="ECO:0007669"/>
    <property type="project" value="UniProtKB-SubCell"/>
</dbReference>
<feature type="compositionally biased region" description="Basic and acidic residues" evidence="6">
    <location>
        <begin position="644"/>
        <end position="669"/>
    </location>
</feature>
<comment type="similarity">
    <text evidence="2">Belongs to the TMCO4 family.</text>
</comment>
<evidence type="ECO:0000313" key="8">
    <source>
        <dbReference type="EMBL" id="KAJ5168554.1"/>
    </source>
</evidence>
<evidence type="ECO:0000256" key="7">
    <source>
        <dbReference type="SAM" id="Phobius"/>
    </source>
</evidence>
<feature type="compositionally biased region" description="Polar residues" evidence="6">
    <location>
        <begin position="95"/>
        <end position="104"/>
    </location>
</feature>
<feature type="transmembrane region" description="Helical" evidence="7">
    <location>
        <begin position="454"/>
        <end position="475"/>
    </location>
</feature>
<dbReference type="EMBL" id="JAPQKN010000002">
    <property type="protein sequence ID" value="KAJ5168554.1"/>
    <property type="molecule type" value="Genomic_DNA"/>
</dbReference>
<feature type="transmembrane region" description="Helical" evidence="7">
    <location>
        <begin position="281"/>
        <end position="304"/>
    </location>
</feature>
<dbReference type="OrthoDB" id="277931at2759"/>
<evidence type="ECO:0000256" key="4">
    <source>
        <dbReference type="ARBA" id="ARBA00022989"/>
    </source>
</evidence>
<dbReference type="GO" id="GO:0017000">
    <property type="term" value="P:antibiotic biosynthetic process"/>
    <property type="evidence" value="ECO:0007669"/>
    <property type="project" value="UniProtKB-ARBA"/>
</dbReference>
<evidence type="ECO:0000256" key="2">
    <source>
        <dbReference type="ARBA" id="ARBA00009824"/>
    </source>
</evidence>
<reference evidence="8" key="1">
    <citation type="submission" date="2022-11" db="EMBL/GenBank/DDBJ databases">
        <authorList>
            <person name="Petersen C."/>
        </authorList>
    </citation>
    <scope>NUCLEOTIDE SEQUENCE</scope>
    <source>
        <strain evidence="8">IBT 26290</strain>
    </source>
</reference>
<dbReference type="Proteomes" id="UP001149163">
    <property type="component" value="Unassembled WGS sequence"/>
</dbReference>
<evidence type="ECO:0000313" key="9">
    <source>
        <dbReference type="Proteomes" id="UP001149163"/>
    </source>
</evidence>
<keyword evidence="9" id="KW-1185">Reference proteome</keyword>
<keyword evidence="5 7" id="KW-0472">Membrane</keyword>
<gene>
    <name evidence="8" type="ORF">N7482_004148</name>
</gene>
<evidence type="ECO:0000256" key="6">
    <source>
        <dbReference type="SAM" id="MobiDB-lite"/>
    </source>
</evidence>
<dbReference type="Pfam" id="PF05277">
    <property type="entry name" value="DUF726"/>
    <property type="match status" value="1"/>
</dbReference>
<accession>A0A9W9I5V3</accession>
<feature type="region of interest" description="Disordered" evidence="6">
    <location>
        <begin position="643"/>
        <end position="726"/>
    </location>
</feature>
<comment type="subcellular location">
    <subcellularLocation>
        <location evidence="1">Membrane</location>
        <topology evidence="1">Multi-pass membrane protein</topology>
    </subcellularLocation>
</comment>
<keyword evidence="4 7" id="KW-1133">Transmembrane helix</keyword>
<dbReference type="InterPro" id="IPR007941">
    <property type="entry name" value="DUF726"/>
</dbReference>
<sequence>MFKNLKEKHAALFESKQSNAPAAVSERGQDLTSILDRSQRADLTVLVAEIAESMRIAIIEVFETPDTPTTNEWSPNRSPTLERDEAAPPLPATPQDGSIPNSASGERGKQRRQSGPGRNATAAAAKARAKRRTLSHFEDWRDAVLLRIGRVVNKDDEDQEQHSSDVANSDDLPLNEDKERMEKLRQIYHPIETPLLQLPKATRLLILHSLLLLLLSLEHYSAYSRVLLLHVSSSLEIDIKVLNEDEVKVARGLLDTALALSQEPENKPPEKKKDNSRKWKVGIASVAGAALIGITGGLAAPFIAAGIGTVMGGLGLGATAAAGYLGVLAGSSVVVGSLFGAYGGRMTGRMMDKYAREVEDFAFIPIRGSPKQKTEKESEAAQQDHRLRVTIGVTGWVKEESNFVVPWRVLGSESEVFALRWETESLLNLGNAISALVTSAAWSMAGREVLARTIFSSVMSAVMLPLGLINIASVVDNPFSVAKSRADKAGKVLADALINKAQGERPVTLIGYSLGSRLIFSCLQSLCRRGAYGLVESVILMGSPTPSDIEDWRRIRNVVSGRVVNVFSENDSVLAFLYRTSSLQLGVAGLQPVEGVPGVENLNVSETISGHLRYQYLLGNILTSIGLQDIDKHEVELEEAALAAEDKKQEEERLRNEREAGVKKDDPAALEKLNGQEGFGEEERMQKQVQTQTEEYMTHHRIQMLDLDDDEYASPLPDQPGKHSAL</sequence>
<comment type="caution">
    <text evidence="8">The sequence shown here is derived from an EMBL/GenBank/DDBJ whole genome shotgun (WGS) entry which is preliminary data.</text>
</comment>
<dbReference type="GeneID" id="81425449"/>
<name>A0A9W9I5V3_9EURO</name>
<dbReference type="SUPFAM" id="SSF53474">
    <property type="entry name" value="alpha/beta-Hydrolases"/>
    <property type="match status" value="1"/>
</dbReference>
<protein>
    <recommendedName>
        <fullName evidence="10">DUF726-domain-containing protein</fullName>
    </recommendedName>
</protein>
<dbReference type="PANTHER" id="PTHR17920">
    <property type="entry name" value="TRANSMEMBRANE AND COILED-COIL DOMAIN-CONTAINING PROTEIN 4 TMCO4"/>
    <property type="match status" value="1"/>
</dbReference>
<feature type="region of interest" description="Disordered" evidence="6">
    <location>
        <begin position="155"/>
        <end position="175"/>
    </location>
</feature>
<keyword evidence="3 7" id="KW-0812">Transmembrane</keyword>
<reference evidence="8" key="2">
    <citation type="journal article" date="2023" name="IMA Fungus">
        <title>Comparative genomic study of the Penicillium genus elucidates a diverse pangenome and 15 lateral gene transfer events.</title>
        <authorList>
            <person name="Petersen C."/>
            <person name="Sorensen T."/>
            <person name="Nielsen M.R."/>
            <person name="Sondergaard T.E."/>
            <person name="Sorensen J.L."/>
            <person name="Fitzpatrick D.A."/>
            <person name="Frisvad J.C."/>
            <person name="Nielsen K.L."/>
        </authorList>
    </citation>
    <scope>NUCLEOTIDE SEQUENCE</scope>
    <source>
        <strain evidence="8">IBT 26290</strain>
    </source>
</reference>
<evidence type="ECO:0000256" key="1">
    <source>
        <dbReference type="ARBA" id="ARBA00004141"/>
    </source>
</evidence>